<dbReference type="Proteomes" id="UP000887116">
    <property type="component" value="Unassembled WGS sequence"/>
</dbReference>
<gene>
    <name evidence="1" type="ORF">TNCT_118731</name>
</gene>
<comment type="caution">
    <text evidence="1">The sequence shown here is derived from an EMBL/GenBank/DDBJ whole genome shotgun (WGS) entry which is preliminary data.</text>
</comment>
<dbReference type="EMBL" id="BMAO01014268">
    <property type="protein sequence ID" value="GFQ93930.1"/>
    <property type="molecule type" value="Genomic_DNA"/>
</dbReference>
<reference evidence="1" key="1">
    <citation type="submission" date="2020-07" db="EMBL/GenBank/DDBJ databases">
        <title>Multicomponent nature underlies the extraordinary mechanical properties of spider dragline silk.</title>
        <authorList>
            <person name="Kono N."/>
            <person name="Nakamura H."/>
            <person name="Mori M."/>
            <person name="Yoshida Y."/>
            <person name="Ohtoshi R."/>
            <person name="Malay A.D."/>
            <person name="Moran D.A.P."/>
            <person name="Tomita M."/>
            <person name="Numata K."/>
            <person name="Arakawa K."/>
        </authorList>
    </citation>
    <scope>NUCLEOTIDE SEQUENCE</scope>
</reference>
<name>A0A8X6J6K2_TRICU</name>
<proteinExistence type="predicted"/>
<protein>
    <submittedName>
        <fullName evidence="1">Uncharacterized protein</fullName>
    </submittedName>
</protein>
<keyword evidence="2" id="KW-1185">Reference proteome</keyword>
<organism evidence="1 2">
    <name type="scientific">Trichonephila clavata</name>
    <name type="common">Joro spider</name>
    <name type="synonym">Nephila clavata</name>
    <dbReference type="NCBI Taxonomy" id="2740835"/>
    <lineage>
        <taxon>Eukaryota</taxon>
        <taxon>Metazoa</taxon>
        <taxon>Ecdysozoa</taxon>
        <taxon>Arthropoda</taxon>
        <taxon>Chelicerata</taxon>
        <taxon>Arachnida</taxon>
        <taxon>Araneae</taxon>
        <taxon>Araneomorphae</taxon>
        <taxon>Entelegynae</taxon>
        <taxon>Araneoidea</taxon>
        <taxon>Nephilidae</taxon>
        <taxon>Trichonephila</taxon>
    </lineage>
</organism>
<accession>A0A8X6J6K2</accession>
<sequence>KNALAILPSYVFPKPDFRTSTKRPIWSQNFSCTSFLNAISLHHEPYSDIQLIRYGQIGLKTFNPSAQAQYNQLHILCNNLTRFHNLQVIHGTWVGMA</sequence>
<feature type="non-terminal residue" evidence="1">
    <location>
        <position position="1"/>
    </location>
</feature>
<evidence type="ECO:0000313" key="2">
    <source>
        <dbReference type="Proteomes" id="UP000887116"/>
    </source>
</evidence>
<evidence type="ECO:0000313" key="1">
    <source>
        <dbReference type="EMBL" id="GFQ93930.1"/>
    </source>
</evidence>
<dbReference type="AlphaFoldDB" id="A0A8X6J6K2"/>